<evidence type="ECO:0000256" key="8">
    <source>
        <dbReference type="SAM" id="MobiDB-lite"/>
    </source>
</evidence>
<sequence length="768" mass="85973">MAKNLEHQNSQVMRALRASLKFRNNRVSIINSDPSSRAFVFWFMISCYFPLIAACLGPIANTISIACVVDKWREWGVSRNKNGDITANQVRDPTDVFVLNIISLVIGFVSNVVLLFHFARKLSYLKSQLINITGWTAAGVLLLVDVIVCGTRDVKPRYQKTIGFWYACFTSGLYLGCALVLSIHYIGYVLKKYPATFNLLPNERSIMVFTVMFSLWLIWGAAMFSGLLGISFGNALYFCTVSLLTIGLGDILADNVSSKIMILVFSISGVIILGLIVYMTRSIIQKSSGPVWYFHRLERKRSKIWKKVCAGELKLTDEESFDLMTKVKRVSKIRENIFSVTTTILIFSCFWLLGACVFHFCEGWSYFNCIYFCFLCLLTIGYGSDYAPETGAGRAFFVLWSIGAVPLMGAILSTVGDLLFDMSDSIDVKLGEKFDSTVKSIVINGKGAITSLNFTRGTLVDTEAENQTGIEDKPLTESQRKKVENLDIVKEYNSSLEDNDESDRSFSVIPSLDGFSEYDLTLERMASNQSVELNKLKELRLLLKSLSRLHKISVEDKNFKLNYKQWKNLHSLHTHEEELEGYEKTNFWVSDLSPLKYPLNEAHFAFLRLSEAVDKLVSSLIEKDEAKVDSLRPVMSNLLSRHGSIVSRTKSNGSTHFVGDNDRARYNSVSVAKSHDDVNARLRSDNIRSRKATGTVQLQTDRESGDTRENYGGSTPSILSSNVSSKLVDPSPGHSNDGDTRSYLTDVADSESDNEANPAAGHFDVKTI</sequence>
<evidence type="ECO:0000256" key="9">
    <source>
        <dbReference type="SAM" id="Phobius"/>
    </source>
</evidence>
<dbReference type="GO" id="GO:0030322">
    <property type="term" value="P:stabilization of membrane potential"/>
    <property type="evidence" value="ECO:0007669"/>
    <property type="project" value="TreeGrafter"/>
</dbReference>
<comment type="subcellular location">
    <subcellularLocation>
        <location evidence="1">Membrane</location>
        <topology evidence="1">Multi-pass membrane protein</topology>
    </subcellularLocation>
</comment>
<keyword evidence="6 9" id="KW-0472">Membrane</keyword>
<keyword evidence="5" id="KW-0406">Ion transport</keyword>
<dbReference type="PANTHER" id="PTHR11003">
    <property type="entry name" value="POTASSIUM CHANNEL, SUBFAMILY K"/>
    <property type="match status" value="1"/>
</dbReference>
<dbReference type="InterPro" id="IPR013099">
    <property type="entry name" value="K_chnl_dom"/>
</dbReference>
<dbReference type="STRING" id="1071383.J7RGF3"/>
<accession>J7RGF3</accession>
<organism evidence="11 12">
    <name type="scientific">Huiozyma naganishii (strain ATCC MYA-139 / BCRC 22969 / CBS 8797 / KCTC 17520 / NBRC 10181 / NCYC 3082 / Yp74L-3)</name>
    <name type="common">Yeast</name>
    <name type="synonym">Kazachstania naganishii</name>
    <dbReference type="NCBI Taxonomy" id="1071383"/>
    <lineage>
        <taxon>Eukaryota</taxon>
        <taxon>Fungi</taxon>
        <taxon>Dikarya</taxon>
        <taxon>Ascomycota</taxon>
        <taxon>Saccharomycotina</taxon>
        <taxon>Saccharomycetes</taxon>
        <taxon>Saccharomycetales</taxon>
        <taxon>Saccharomycetaceae</taxon>
        <taxon>Huiozyma</taxon>
    </lineage>
</organism>
<dbReference type="SUPFAM" id="SSF81324">
    <property type="entry name" value="Voltage-gated potassium channels"/>
    <property type="match status" value="2"/>
</dbReference>
<evidence type="ECO:0000256" key="6">
    <source>
        <dbReference type="ARBA" id="ARBA00023136"/>
    </source>
</evidence>
<dbReference type="Proteomes" id="UP000006310">
    <property type="component" value="Chromosome 2"/>
</dbReference>
<keyword evidence="4 9" id="KW-1133">Transmembrane helix</keyword>
<feature type="transmembrane region" description="Helical" evidence="9">
    <location>
        <begin position="259"/>
        <end position="278"/>
    </location>
</feature>
<evidence type="ECO:0000313" key="11">
    <source>
        <dbReference type="EMBL" id="CCK68623.1"/>
    </source>
</evidence>
<evidence type="ECO:0000256" key="5">
    <source>
        <dbReference type="ARBA" id="ARBA00023065"/>
    </source>
</evidence>
<dbReference type="GO" id="GO:0022841">
    <property type="term" value="F:potassium ion leak channel activity"/>
    <property type="evidence" value="ECO:0007669"/>
    <property type="project" value="TreeGrafter"/>
</dbReference>
<dbReference type="HOGENOM" id="CLU_013394_2_0_1"/>
<dbReference type="RefSeq" id="XP_022462869.1">
    <property type="nucleotide sequence ID" value="XM_022611463.1"/>
</dbReference>
<proteinExistence type="predicted"/>
<evidence type="ECO:0000259" key="10">
    <source>
        <dbReference type="Pfam" id="PF07885"/>
    </source>
</evidence>
<name>J7RGF3_HUIN7</name>
<feature type="compositionally biased region" description="Basic and acidic residues" evidence="8">
    <location>
        <begin position="700"/>
        <end position="709"/>
    </location>
</feature>
<reference evidence="11 12" key="1">
    <citation type="journal article" date="2011" name="Proc. Natl. Acad. Sci. U.S.A.">
        <title>Evolutionary erosion of yeast sex chromosomes by mating-type switching accidents.</title>
        <authorList>
            <person name="Gordon J.L."/>
            <person name="Armisen D."/>
            <person name="Proux-Wera E."/>
            <person name="Oheigeartaigh S.S."/>
            <person name="Byrne K.P."/>
            <person name="Wolfe K.H."/>
        </authorList>
    </citation>
    <scope>NUCLEOTIDE SEQUENCE [LARGE SCALE GENOMIC DNA]</scope>
    <source>
        <strain evidence="12">ATCC MYA-139 / BCRC 22969 / CBS 8797 / CCRC 22969 / KCTC 17520 / NBRC 10181 / NCYC 3082</strain>
    </source>
</reference>
<gene>
    <name evidence="11" type="primary">KNAG0B01800</name>
    <name evidence="11" type="ordered locus">KNAG_0B01800</name>
</gene>
<dbReference type="KEGG" id="kng:KNAG_0B01800"/>
<dbReference type="OMA" id="RVFFVSW"/>
<evidence type="ECO:0000256" key="2">
    <source>
        <dbReference type="ARBA" id="ARBA00022448"/>
    </source>
</evidence>
<feature type="transmembrane region" description="Helical" evidence="9">
    <location>
        <begin position="364"/>
        <end position="383"/>
    </location>
</feature>
<dbReference type="PANTHER" id="PTHR11003:SF342">
    <property type="entry name" value="OUTWARD-RECTIFIER POTASSIUM CHANNEL TOK1"/>
    <property type="match status" value="1"/>
</dbReference>
<feature type="region of interest" description="Disordered" evidence="8">
    <location>
        <begin position="683"/>
        <end position="768"/>
    </location>
</feature>
<evidence type="ECO:0000256" key="7">
    <source>
        <dbReference type="ARBA" id="ARBA00023303"/>
    </source>
</evidence>
<reference evidence="12" key="2">
    <citation type="submission" date="2012-08" db="EMBL/GenBank/DDBJ databases">
        <title>Genome sequence of Kazachstania naganishii.</title>
        <authorList>
            <person name="Gordon J.L."/>
            <person name="Armisen D."/>
            <person name="Proux-Wera E."/>
            <person name="OhEigeartaigh S.S."/>
            <person name="Byrne K.P."/>
            <person name="Wolfe K.H."/>
        </authorList>
    </citation>
    <scope>NUCLEOTIDE SEQUENCE [LARGE SCALE GENOMIC DNA]</scope>
    <source>
        <strain evidence="12">ATCC MYA-139 / BCRC 22969 / CBS 8797 / CCRC 22969 / KCTC 17520 / NBRC 10181 / NCYC 3082</strain>
    </source>
</reference>
<evidence type="ECO:0000256" key="4">
    <source>
        <dbReference type="ARBA" id="ARBA00022989"/>
    </source>
</evidence>
<evidence type="ECO:0000256" key="3">
    <source>
        <dbReference type="ARBA" id="ARBA00022692"/>
    </source>
</evidence>
<dbReference type="GO" id="GO:0015271">
    <property type="term" value="F:outward rectifier potassium channel activity"/>
    <property type="evidence" value="ECO:0007669"/>
    <property type="project" value="TreeGrafter"/>
</dbReference>
<feature type="compositionally biased region" description="Polar residues" evidence="8">
    <location>
        <begin position="712"/>
        <end position="725"/>
    </location>
</feature>
<dbReference type="GeneID" id="34524273"/>
<dbReference type="eggNOG" id="KOG1418">
    <property type="taxonomic scope" value="Eukaryota"/>
</dbReference>
<keyword evidence="12" id="KW-1185">Reference proteome</keyword>
<dbReference type="Gene3D" id="1.10.287.70">
    <property type="match status" value="2"/>
</dbReference>
<evidence type="ECO:0000313" key="12">
    <source>
        <dbReference type="Proteomes" id="UP000006310"/>
    </source>
</evidence>
<dbReference type="GO" id="GO:0005886">
    <property type="term" value="C:plasma membrane"/>
    <property type="evidence" value="ECO:0007669"/>
    <property type="project" value="EnsemblFungi"/>
</dbReference>
<feature type="transmembrane region" description="Helical" evidence="9">
    <location>
        <begin position="206"/>
        <end position="228"/>
    </location>
</feature>
<dbReference type="InterPro" id="IPR003280">
    <property type="entry name" value="2pore_dom_K_chnl"/>
</dbReference>
<feature type="transmembrane region" description="Helical" evidence="9">
    <location>
        <begin position="337"/>
        <end position="358"/>
    </location>
</feature>
<dbReference type="Pfam" id="PF07885">
    <property type="entry name" value="Ion_trans_2"/>
    <property type="match status" value="2"/>
</dbReference>
<feature type="domain" description="Potassium channel" evidence="10">
    <location>
        <begin position="212"/>
        <end position="284"/>
    </location>
</feature>
<keyword evidence="7" id="KW-0407">Ion channel</keyword>
<dbReference type="AlphaFoldDB" id="J7RGF3"/>
<feature type="domain" description="Potassium channel" evidence="10">
    <location>
        <begin position="347"/>
        <end position="420"/>
    </location>
</feature>
<feature type="transmembrane region" description="Helical" evidence="9">
    <location>
        <begin position="163"/>
        <end position="186"/>
    </location>
</feature>
<dbReference type="EMBL" id="HE978315">
    <property type="protein sequence ID" value="CCK68623.1"/>
    <property type="molecule type" value="Genomic_DNA"/>
</dbReference>
<feature type="transmembrane region" description="Helical" evidence="9">
    <location>
        <begin position="130"/>
        <end position="151"/>
    </location>
</feature>
<feature type="transmembrane region" description="Helical" evidence="9">
    <location>
        <begin position="97"/>
        <end position="118"/>
    </location>
</feature>
<keyword evidence="2" id="KW-0813">Transport</keyword>
<feature type="transmembrane region" description="Helical" evidence="9">
    <location>
        <begin position="395"/>
        <end position="420"/>
    </location>
</feature>
<feature type="transmembrane region" description="Helical" evidence="9">
    <location>
        <begin position="39"/>
        <end position="69"/>
    </location>
</feature>
<protein>
    <recommendedName>
        <fullName evidence="10">Potassium channel domain-containing protein</fullName>
    </recommendedName>
</protein>
<keyword evidence="3 9" id="KW-0812">Transmembrane</keyword>
<evidence type="ECO:0000256" key="1">
    <source>
        <dbReference type="ARBA" id="ARBA00004141"/>
    </source>
</evidence>
<dbReference type="GO" id="GO:0030007">
    <property type="term" value="P:intracellular potassium ion homeostasis"/>
    <property type="evidence" value="ECO:0007669"/>
    <property type="project" value="EnsemblFungi"/>
</dbReference>
<feature type="transmembrane region" description="Helical" evidence="9">
    <location>
        <begin position="235"/>
        <end position="253"/>
    </location>
</feature>
<dbReference type="OrthoDB" id="297496at2759"/>